<evidence type="ECO:0000313" key="3">
    <source>
        <dbReference type="EMBL" id="SDO92067.1"/>
    </source>
</evidence>
<organism evidence="3 4">
    <name type="scientific">Actinopolyspora xinjiangensis</name>
    <dbReference type="NCBI Taxonomy" id="405564"/>
    <lineage>
        <taxon>Bacteria</taxon>
        <taxon>Bacillati</taxon>
        <taxon>Actinomycetota</taxon>
        <taxon>Actinomycetes</taxon>
        <taxon>Actinopolysporales</taxon>
        <taxon>Actinopolysporaceae</taxon>
        <taxon>Actinopolyspora</taxon>
    </lineage>
</organism>
<gene>
    <name evidence="3" type="ORF">SAMN04487905_101130</name>
</gene>
<dbReference type="Proteomes" id="UP000199497">
    <property type="component" value="Unassembled WGS sequence"/>
</dbReference>
<dbReference type="RefSeq" id="WP_139182868.1">
    <property type="nucleotide sequence ID" value="NZ_FNJR01000001.1"/>
</dbReference>
<proteinExistence type="predicted"/>
<sequence length="135" mass="14237">MSVSGDPRRRPGGVDPRAGEDVRHRAEPVRTAAALVVCCAVLLMGQFGLASASEGPLRAGKGGAEVVRAASANSSTWSATRGLAQSDDQAPSEEEAGQDRRYVIGALGIGLVAGILLLRRKRGKQSFVLQWRKRS</sequence>
<name>A0A1H0NH14_9ACTN</name>
<evidence type="ECO:0000313" key="4">
    <source>
        <dbReference type="Proteomes" id="UP000199497"/>
    </source>
</evidence>
<keyword evidence="2" id="KW-0812">Transmembrane</keyword>
<evidence type="ECO:0000256" key="1">
    <source>
        <dbReference type="SAM" id="MobiDB-lite"/>
    </source>
</evidence>
<feature type="region of interest" description="Disordered" evidence="1">
    <location>
        <begin position="77"/>
        <end position="97"/>
    </location>
</feature>
<dbReference type="AlphaFoldDB" id="A0A1H0NH14"/>
<evidence type="ECO:0000256" key="2">
    <source>
        <dbReference type="SAM" id="Phobius"/>
    </source>
</evidence>
<feature type="transmembrane region" description="Helical" evidence="2">
    <location>
        <begin position="102"/>
        <end position="118"/>
    </location>
</feature>
<keyword evidence="2" id="KW-0472">Membrane</keyword>
<keyword evidence="4" id="KW-1185">Reference proteome</keyword>
<evidence type="ECO:0008006" key="5">
    <source>
        <dbReference type="Google" id="ProtNLM"/>
    </source>
</evidence>
<dbReference type="EMBL" id="FNJR01000001">
    <property type="protein sequence ID" value="SDO92067.1"/>
    <property type="molecule type" value="Genomic_DNA"/>
</dbReference>
<accession>A0A1H0NH14</accession>
<keyword evidence="2" id="KW-1133">Transmembrane helix</keyword>
<feature type="transmembrane region" description="Helical" evidence="2">
    <location>
        <begin position="32"/>
        <end position="52"/>
    </location>
</feature>
<reference evidence="4" key="1">
    <citation type="submission" date="2016-10" db="EMBL/GenBank/DDBJ databases">
        <authorList>
            <person name="Varghese N."/>
            <person name="Submissions S."/>
        </authorList>
    </citation>
    <scope>NUCLEOTIDE SEQUENCE [LARGE SCALE GENOMIC DNA]</scope>
    <source>
        <strain evidence="4">DSM 46732</strain>
    </source>
</reference>
<protein>
    <recommendedName>
        <fullName evidence="5">MYXO-CTERM domain-containing protein</fullName>
    </recommendedName>
</protein>
<feature type="region of interest" description="Disordered" evidence="1">
    <location>
        <begin position="1"/>
        <end position="24"/>
    </location>
</feature>